<evidence type="ECO:0000256" key="9">
    <source>
        <dbReference type="PIRNR" id="PIRNR005023"/>
    </source>
</evidence>
<dbReference type="PANTHER" id="PTHR30109">
    <property type="entry name" value="HYDROXYLAMINE REDUCTASE"/>
    <property type="match status" value="1"/>
</dbReference>
<evidence type="ECO:0000256" key="4">
    <source>
        <dbReference type="ARBA" id="ARBA00022723"/>
    </source>
</evidence>
<sequence length="631" mass="68212">MHHELKFIKQEIEKRALNETDKEIIEKSILDGIETAWDRLYKQQPQCGFGLLGVCCNRCVLGPCRIDPFGGEPQRGVCGATSDLIVARNLLDTLATGAAAHSDHGREVLEVLLHTAEGKSQGYQITDEEKLKAVAVDYGIKIEGKSKEEIAKELAVTMLEEFGTLTYGIKFVDARVPEKTKQMWQKLGIVPRSVDREIVEAMHRVQMGVDSDYVNILLHALRTALSDGWGGSMMATDCSDILFGTPTPKTSIFNLSVLSKDKVNVILHGHNPILSEMIVKASEDPEILKLAEQKGAKGINLAGMCCTGNELLMRKGVPIAGTLLDQELAIVTGAVEAMIIDYQCIFPSITFTASCYHTKVISTSSKAKFPGAIHMEFNPASAFDTAKQILRIAVENFPNRNPDRVKIPEKPMKVMAGFSEEVIRKALGGSYKPLIDLIVSGKIKGAVGIVGCNNPKIKMDYGHVTLAKELIKRDILVVETGCSAVACGKAGLLQPEAADMAGEGLRQVCKTLGIPPVLHMGSCVDCSRILVMASKIAKELGVGIEDLPLGGAAPEWYSQKAVSIGSYFVASGVYTVLGIPPTVMGSKNVVELLTDKIKGLTNSAFAVEPDPLKAADLLESEIMRKRKALGI</sequence>
<protein>
    <recommendedName>
        <fullName evidence="9">Carbon monoxide dehydrogenase</fullName>
        <ecNumber evidence="9">1.2.7.4</ecNumber>
    </recommendedName>
</protein>
<dbReference type="GO" id="GO:0043885">
    <property type="term" value="F:anaerobic carbon-monoxide dehydrogenase activity"/>
    <property type="evidence" value="ECO:0007669"/>
    <property type="project" value="UniProtKB-UniRule"/>
</dbReference>
<evidence type="ECO:0000256" key="1">
    <source>
        <dbReference type="ARBA" id="ARBA00001966"/>
    </source>
</evidence>
<reference evidence="11" key="1">
    <citation type="submission" date="2022-12" db="EMBL/GenBank/DDBJ databases">
        <title>Reference genome sequencing for broad-spectrum identification of bacterial and archaeal isolates by mass spectrometry.</title>
        <authorList>
            <person name="Sekiguchi Y."/>
            <person name="Tourlousse D.M."/>
        </authorList>
    </citation>
    <scope>NUCLEOTIDE SEQUENCE</scope>
    <source>
        <strain evidence="11">TSL-P1</strain>
    </source>
</reference>
<keyword evidence="6 9" id="KW-0408">Iron</keyword>
<feature type="binding site" evidence="10">
    <location>
        <position position="523"/>
    </location>
    <ligand>
        <name>[Ni-4Fe-4S] cluster</name>
        <dbReference type="ChEBI" id="CHEBI:47739"/>
    </ligand>
</feature>
<feature type="binding site" evidence="10">
    <location>
        <position position="56"/>
    </location>
    <ligand>
        <name>[4Fe-4S] cluster</name>
        <dbReference type="ChEBI" id="CHEBI:49883"/>
        <label>2</label>
    </ligand>
</feature>
<evidence type="ECO:0000256" key="5">
    <source>
        <dbReference type="ARBA" id="ARBA00023002"/>
    </source>
</evidence>
<feature type="binding site" evidence="10">
    <location>
        <position position="59"/>
    </location>
    <ligand>
        <name>[4Fe-4S] cluster</name>
        <dbReference type="ChEBI" id="CHEBI:49883"/>
        <label>2</label>
    </ligand>
</feature>
<feature type="binding site" evidence="10">
    <location>
        <position position="452"/>
    </location>
    <ligand>
        <name>[Ni-4Fe-4S] cluster</name>
        <dbReference type="ChEBI" id="CHEBI:47739"/>
    </ligand>
</feature>
<feature type="binding site" evidence="10">
    <location>
        <position position="47"/>
    </location>
    <ligand>
        <name>[4Fe-4S] cluster</name>
        <dbReference type="ChEBI" id="CHEBI:49883"/>
        <label>1</label>
        <note>ligand shared between dimeric partners</note>
    </ligand>
</feature>
<feature type="binding site" evidence="10">
    <location>
        <position position="344"/>
    </location>
    <ligand>
        <name>[Ni-4Fe-4S] cluster</name>
        <dbReference type="ChEBI" id="CHEBI:47739"/>
    </ligand>
</feature>
<keyword evidence="3 10" id="KW-0533">Nickel</keyword>
<dbReference type="Gene3D" id="1.20.1270.30">
    <property type="match status" value="1"/>
</dbReference>
<dbReference type="Gene3D" id="3.40.50.2030">
    <property type="match status" value="2"/>
</dbReference>
<keyword evidence="5 9" id="KW-0560">Oxidoreductase</keyword>
<dbReference type="InterPro" id="IPR004137">
    <property type="entry name" value="HCP/CODH"/>
</dbReference>
<evidence type="ECO:0000313" key="11">
    <source>
        <dbReference type="EMBL" id="GLI53886.1"/>
    </source>
</evidence>
<dbReference type="NCBIfam" id="TIGR01702">
    <property type="entry name" value="CO_DH_cata"/>
    <property type="match status" value="1"/>
</dbReference>
<dbReference type="InterPro" id="IPR011254">
    <property type="entry name" value="Prismane-like_sf"/>
</dbReference>
<proteinExistence type="predicted"/>
<organism evidence="11 12">
    <name type="scientific">Thermodesulfovibrio yellowstonii</name>
    <dbReference type="NCBI Taxonomy" id="28262"/>
    <lineage>
        <taxon>Bacteria</taxon>
        <taxon>Pseudomonadati</taxon>
        <taxon>Nitrospirota</taxon>
        <taxon>Thermodesulfovibrionia</taxon>
        <taxon>Thermodesulfovibrionales</taxon>
        <taxon>Thermodesulfovibrionaceae</taxon>
        <taxon>Thermodesulfovibrio</taxon>
    </lineage>
</organism>
<feature type="binding site" evidence="10">
    <location>
        <position position="306"/>
    </location>
    <ligand>
        <name>[Ni-4Fe-4S] cluster</name>
        <dbReference type="ChEBI" id="CHEBI:47739"/>
    </ligand>
</feature>
<keyword evidence="2 9" id="KW-0004">4Fe-4S</keyword>
<evidence type="ECO:0000256" key="3">
    <source>
        <dbReference type="ARBA" id="ARBA00022596"/>
    </source>
</evidence>
<feature type="binding site" evidence="10">
    <location>
        <position position="270"/>
    </location>
    <ligand>
        <name>[Ni-4Fe-4S] cluster</name>
        <dbReference type="ChEBI" id="CHEBI:47739"/>
    </ligand>
</feature>
<comment type="caution">
    <text evidence="11">The sequence shown here is derived from an EMBL/GenBank/DDBJ whole genome shotgun (WGS) entry which is preliminary data.</text>
</comment>
<keyword evidence="7 9" id="KW-0411">Iron-sulfur</keyword>
<feature type="binding site" evidence="10">
    <location>
        <position position="64"/>
    </location>
    <ligand>
        <name>[4Fe-4S] cluster</name>
        <dbReference type="ChEBI" id="CHEBI:49883"/>
        <label>2</label>
    </ligand>
</feature>
<dbReference type="Proteomes" id="UP001144297">
    <property type="component" value="Unassembled WGS sequence"/>
</dbReference>
<dbReference type="EC" id="1.2.7.4" evidence="9"/>
<evidence type="ECO:0000256" key="2">
    <source>
        <dbReference type="ARBA" id="ARBA00022485"/>
    </source>
</evidence>
<dbReference type="GO" id="GO:0004601">
    <property type="term" value="F:peroxidase activity"/>
    <property type="evidence" value="ECO:0007669"/>
    <property type="project" value="TreeGrafter"/>
</dbReference>
<dbReference type="InterPro" id="IPR010047">
    <property type="entry name" value="CODH"/>
</dbReference>
<accession>A0A9W6GHH4</accession>
<dbReference type="PANTHER" id="PTHR30109:SF4">
    <property type="entry name" value="CARBON MONOXIDE DEHYDROGENASE"/>
    <property type="match status" value="1"/>
</dbReference>
<dbReference type="InterPro" id="IPR016099">
    <property type="entry name" value="Prismane-like_a/b-sand"/>
</dbReference>
<evidence type="ECO:0000313" key="12">
    <source>
        <dbReference type="Proteomes" id="UP001144297"/>
    </source>
</evidence>
<dbReference type="AlphaFoldDB" id="A0A9W6GHH4"/>
<dbReference type="GO" id="GO:0050418">
    <property type="term" value="F:hydroxylamine reductase activity"/>
    <property type="evidence" value="ECO:0007669"/>
    <property type="project" value="TreeGrafter"/>
</dbReference>
<dbReference type="CDD" id="cd01915">
    <property type="entry name" value="CODH"/>
    <property type="match status" value="1"/>
</dbReference>
<evidence type="ECO:0000256" key="7">
    <source>
        <dbReference type="ARBA" id="ARBA00023014"/>
    </source>
</evidence>
<dbReference type="InterPro" id="IPR016101">
    <property type="entry name" value="CO_DH_a-bundle"/>
</dbReference>
<dbReference type="PIRSF" id="PIRSF005023">
    <property type="entry name" value="CODH"/>
    <property type="match status" value="1"/>
</dbReference>
<dbReference type="GO" id="GO:0042542">
    <property type="term" value="P:response to hydrogen peroxide"/>
    <property type="evidence" value="ECO:0007669"/>
    <property type="project" value="TreeGrafter"/>
</dbReference>
<feature type="binding site" evidence="10">
    <location>
        <position position="78"/>
    </location>
    <ligand>
        <name>[4Fe-4S] cluster</name>
        <dbReference type="ChEBI" id="CHEBI:49883"/>
        <label>2</label>
    </ligand>
</feature>
<keyword evidence="4 9" id="KW-0479">Metal-binding</keyword>
<comment type="cofactor">
    <cofactor evidence="1">
        <name>[4Fe-4S] cluster</name>
        <dbReference type="ChEBI" id="CHEBI:49883"/>
    </cofactor>
</comment>
<feature type="binding site" evidence="10">
    <location>
        <position position="482"/>
    </location>
    <ligand>
        <name>[Ni-4Fe-4S] cluster</name>
        <dbReference type="ChEBI" id="CHEBI:47739"/>
    </ligand>
</feature>
<evidence type="ECO:0000256" key="6">
    <source>
        <dbReference type="ARBA" id="ARBA00023004"/>
    </source>
</evidence>
<dbReference type="GO" id="GO:0051539">
    <property type="term" value="F:4 iron, 4 sulfur cluster binding"/>
    <property type="evidence" value="ECO:0007669"/>
    <property type="project" value="UniProtKB-UniRule"/>
</dbReference>
<evidence type="ECO:0000256" key="8">
    <source>
        <dbReference type="ARBA" id="ARBA00048733"/>
    </source>
</evidence>
<dbReference type="GO" id="GO:0006091">
    <property type="term" value="P:generation of precursor metabolites and energy"/>
    <property type="evidence" value="ECO:0007669"/>
    <property type="project" value="InterPro"/>
</dbReference>
<gene>
    <name evidence="11" type="primary">cooS</name>
    <name evidence="11" type="ORF">TISLANDTSLP1_15790</name>
</gene>
<name>A0A9W6GHH4_9BACT</name>
<feature type="binding site" evidence="10">
    <location>
        <position position="55"/>
    </location>
    <ligand>
        <name>[4Fe-4S] cluster</name>
        <dbReference type="ChEBI" id="CHEBI:49883"/>
        <label>1</label>
        <note>ligand shared between dimeric partners</note>
    </ligand>
</feature>
<comment type="catalytic activity">
    <reaction evidence="8 9">
        <text>CO + 2 oxidized [2Fe-2S]-[ferredoxin] + H2O = 2 reduced [2Fe-2S]-[ferredoxin] + CO2 + 2 H(+)</text>
        <dbReference type="Rhea" id="RHEA:21040"/>
        <dbReference type="Rhea" id="RHEA-COMP:10000"/>
        <dbReference type="Rhea" id="RHEA-COMP:10001"/>
        <dbReference type="ChEBI" id="CHEBI:15377"/>
        <dbReference type="ChEBI" id="CHEBI:15378"/>
        <dbReference type="ChEBI" id="CHEBI:16526"/>
        <dbReference type="ChEBI" id="CHEBI:17245"/>
        <dbReference type="ChEBI" id="CHEBI:33737"/>
        <dbReference type="ChEBI" id="CHEBI:33738"/>
        <dbReference type="EC" id="1.2.7.4"/>
    </reaction>
</comment>
<dbReference type="EMBL" id="BSDX01000001">
    <property type="protein sequence ID" value="GLI53886.1"/>
    <property type="molecule type" value="Genomic_DNA"/>
</dbReference>
<evidence type="ECO:0000256" key="10">
    <source>
        <dbReference type="PIRSR" id="PIRSR005023-1"/>
    </source>
</evidence>
<dbReference type="Pfam" id="PF03063">
    <property type="entry name" value="Prismane"/>
    <property type="match status" value="1"/>
</dbReference>
<dbReference type="SUPFAM" id="SSF56821">
    <property type="entry name" value="Prismane protein-like"/>
    <property type="match status" value="1"/>
</dbReference>
<dbReference type="GO" id="GO:0016151">
    <property type="term" value="F:nickel cation binding"/>
    <property type="evidence" value="ECO:0007669"/>
    <property type="project" value="InterPro"/>
</dbReference>
<keyword evidence="12" id="KW-1185">Reference proteome</keyword>